<keyword evidence="1" id="KW-0614">Plasmid</keyword>
<dbReference type="RefSeq" id="WP_105918078.1">
    <property type="nucleotide sequence ID" value="NZ_CP021073.1"/>
</dbReference>
<reference evidence="1 2" key="1">
    <citation type="submission" date="2018-10" db="EMBL/GenBank/DDBJ databases">
        <title>Complete genome sequences of Arcobacter cryaerophilus strains ATCC 43158 and ATCC 49615.</title>
        <authorList>
            <person name="Miller W.G."/>
            <person name="Yee E."/>
            <person name="Bono J.L."/>
        </authorList>
    </citation>
    <scope>NUCLEOTIDE SEQUENCE [LARGE SCALE GENOMIC DNA]</scope>
    <source>
        <strain evidence="1 2">ATCC 43158</strain>
        <plasmid evidence="2">pacry43158</plasmid>
    </source>
</reference>
<protein>
    <submittedName>
        <fullName evidence="1">Uncharacterized protein</fullName>
    </submittedName>
</protein>
<name>A0AAD0XAG3_9BACT</name>
<evidence type="ECO:0000313" key="2">
    <source>
        <dbReference type="Proteomes" id="UP000273809"/>
    </source>
</evidence>
<dbReference type="Proteomes" id="UP000273809">
    <property type="component" value="Plasmid pACRY43158"/>
</dbReference>
<sequence length="1230" mass="143076">MQHHANTLKALSDITDAGLFERLATAVLRESNSLYEPLIHTGTNTSGQTVKSPIDGISFVSGANPPHMICVHHTTGDRDELEKKLLKDSSKIKSKKNIIYPDGDILKTIKLHKEERLKQPTLKTTLILTFTSEPSQELIRKSQEIATREGIEIDFWSASRIAHFLDTNSNGQYIRKQYLNITQERISSKLLLELSKKSIDNFTIYNQDSWIERDLDKQLKVLEKSGLTIVSGESGNGKTIACYKYLTQHIQNGGYGFILRDEILAQSQTLEEAIGKTLLTLHPSLTDACGYDALQIATIDKPIVLVLEDINTSGKAKLLLEKIILWNEQQKSTNIFLWKILCPIYPKFVGELDKNIVEKINNQFIRCLEFSKKEGIRAVERKHELLSKKITPLEAENRSLTLGNDPLLISLYDIDENLTSSEIIRGFINTRITNLAQSHSEFMSSDYLTSLFSLIFKLLLNYIVKPKWSDIGVLNLSNEEKTMLRHLAHQGDIFRLSGTIEEQIIIFRHDRVYNWLASKAIAKFINTIELNNSFLKEPYLAEIIGLSLNEDTITDEIIEFIKLHNPLALFYSLQKFSNANTNIEKNILSAIFDWSSDQKTHSKSNKNLRLESIYCLSETGSPHVLEILQHFKNESYSYDRAGFRNGDFHKGITLCQLTHPGVNYIAHEQLMEYMITKYREELIAFVIERLNLNLSSDFVFAYSERKGILRMCGYLADDKLFNVLKKSWEYENNKSELLGDYFWACSHCCGKNASVLLEPIFNMWASLSDKEETEGMGTPRDWFASHEIHWAFKKYVPKNAIDYFIEQTQREELTWPITYMLHGIDHPKVMNYMAHYFAQKEEELEGSDYYNPFLSSSSDVWKRDNKAMSESSKAELYKLWSNINLNKYMRLQSFKLWSATYLEQDKELLIDFQHDKVLYDAILRQRIEQKDITAIPLFIEKIRCSKNSGYWWQFARDFWTSDLSKLLDEELEKKSYDEIMDTENYSVSMISELINKMNINEAELILLKHWDKIKKSPSFIQTSLYIASDKLIKLVAETINSSSSPDTFFIHINHHYGLMTKNHKGITNIKQLEVLIPYLGYIREIELNIIAHECNKKGYFEFRKKYLDIYLKDKKYKNIQYSSEKEIITSLNEKLNETHFWHLENWVDVVLSEGISKAELMNIVFKWMKSQNNIDLKIINIALVVLTHIRGWKHYSELLKVCEGIKDKYIEEFENALFFIQRRELNFRVK</sequence>
<dbReference type="KEGG" id="acre:ACRYA_a0032"/>
<evidence type="ECO:0000313" key="1">
    <source>
        <dbReference type="EMBL" id="AYJ81160.1"/>
    </source>
</evidence>
<dbReference type="GeneID" id="39475574"/>
<geneLocation type="plasmid" evidence="2">
    <name>pacry43158</name>
</geneLocation>
<gene>
    <name evidence="1" type="ORF">ACRYA_a0032</name>
</gene>
<accession>A0AAD0XAG3</accession>
<dbReference type="EMBL" id="CP032824">
    <property type="protein sequence ID" value="AYJ81160.1"/>
    <property type="molecule type" value="Genomic_DNA"/>
</dbReference>
<organism evidence="1 2">
    <name type="scientific">Aliarcobacter cryaerophilus ATCC 43158</name>
    <dbReference type="NCBI Taxonomy" id="1032070"/>
    <lineage>
        <taxon>Bacteria</taxon>
        <taxon>Pseudomonadati</taxon>
        <taxon>Campylobacterota</taxon>
        <taxon>Epsilonproteobacteria</taxon>
        <taxon>Campylobacterales</taxon>
        <taxon>Arcobacteraceae</taxon>
        <taxon>Aliarcobacter</taxon>
    </lineage>
</organism>
<proteinExistence type="predicted"/>
<dbReference type="AlphaFoldDB" id="A0AAD0XAG3"/>